<reference evidence="2 3" key="1">
    <citation type="journal article" date="2013" name="BMC Microbiol.">
        <title>Identification of the type II cytochrome c maturation pathway in anammox bacteria by comparative genomics.</title>
        <authorList>
            <person name="Ferousi C."/>
            <person name="Speth D.R."/>
            <person name="Reimann J."/>
            <person name="Op den Camp H.J."/>
            <person name="Allen J.W."/>
            <person name="Keltjens J.T."/>
            <person name="Jetten M.S."/>
        </authorList>
    </citation>
    <scope>NUCLEOTIDE SEQUENCE [LARGE SCALE GENOMIC DNA]</scope>
    <source>
        <strain evidence="2">RU1</strain>
    </source>
</reference>
<sequence length="485" mass="54201">MTDIANRKAKDGSRNAIGDAYHPECLDFLENGEYFKVEKVLEFCPNEQRVIGIEELLKPIQLAIRGELKKTGETEQETVLLSHEDGVWAWHFKDDDGASKGLMGDEIRPMSFFTIPFKVQNRTTRGIWSKLVCVIKFTKDWFQEGSSEAIKKMLQAFEEKVIKEGFKLIEHSKGFVEGLSKTDPVTHWDGVRDLVKGNKKALLFIHGTGSSLEGGYEDVPPAILETLKDTYPVILGYDHFTLSKTPLENAREMLMKLKESGISDVGLKFDVITHSRGGLVLRSLVELTDEGYRYVDRVTMVACPAGGTSLADTSKWDSLSKMVNLLTNIFFFAGGAPMKIFFSLVGGLVKFLSQKIKDQSIPGIWAMDPHSDFINTLNKKGTDVKGVVTYDTIGSEFEPSGISAGGVRDDIIDGIADAFFGAPNDLVVDTEKMIVDWPKGIQGKKTLSHAFQPADHVYHLNYFKQAETYRKISEFFEVKRNALDN</sequence>
<dbReference type="SUPFAM" id="SSF53474">
    <property type="entry name" value="alpha/beta-Hydrolases"/>
    <property type="match status" value="1"/>
</dbReference>
<proteinExistence type="predicted"/>
<dbReference type="Gene3D" id="3.40.50.1820">
    <property type="entry name" value="alpha/beta hydrolase"/>
    <property type="match status" value="1"/>
</dbReference>
<evidence type="ECO:0000313" key="2">
    <source>
        <dbReference type="EMBL" id="KKO20444.1"/>
    </source>
</evidence>
<dbReference type="EMBL" id="LAQJ01000104">
    <property type="protein sequence ID" value="KKO20444.1"/>
    <property type="molecule type" value="Genomic_DNA"/>
</dbReference>
<feature type="domain" description="DUF7379" evidence="1">
    <location>
        <begin position="202"/>
        <end position="378"/>
    </location>
</feature>
<name>A0A0M2V155_9BACT</name>
<dbReference type="Proteomes" id="UP000034954">
    <property type="component" value="Unassembled WGS sequence"/>
</dbReference>
<keyword evidence="3" id="KW-1185">Reference proteome</keyword>
<dbReference type="InterPro" id="IPR029058">
    <property type="entry name" value="AB_hydrolase_fold"/>
</dbReference>
<gene>
    <name evidence="2" type="ORF">BROFUL_00829</name>
</gene>
<protein>
    <recommendedName>
        <fullName evidence="1">DUF7379 domain-containing protein</fullName>
    </recommendedName>
</protein>
<dbReference type="PATRIC" id="fig|380242.3.peg.1049"/>
<evidence type="ECO:0000313" key="3">
    <source>
        <dbReference type="Proteomes" id="UP000034954"/>
    </source>
</evidence>
<accession>A0A0M2V155</accession>
<organism evidence="2 3">
    <name type="scientific">Candidatus Brocadia fulgida</name>
    <dbReference type="NCBI Taxonomy" id="380242"/>
    <lineage>
        <taxon>Bacteria</taxon>
        <taxon>Pseudomonadati</taxon>
        <taxon>Planctomycetota</taxon>
        <taxon>Candidatus Brocadiia</taxon>
        <taxon>Candidatus Brocadiales</taxon>
        <taxon>Candidatus Brocadiaceae</taxon>
        <taxon>Candidatus Brocadia</taxon>
    </lineage>
</organism>
<dbReference type="Pfam" id="PF24096">
    <property type="entry name" value="DUF7379"/>
    <property type="match status" value="1"/>
</dbReference>
<comment type="caution">
    <text evidence="2">The sequence shown here is derived from an EMBL/GenBank/DDBJ whole genome shotgun (WGS) entry which is preliminary data.</text>
</comment>
<evidence type="ECO:0000259" key="1">
    <source>
        <dbReference type="Pfam" id="PF24096"/>
    </source>
</evidence>
<dbReference type="InterPro" id="IPR055803">
    <property type="entry name" value="DUF7379"/>
</dbReference>
<dbReference type="AlphaFoldDB" id="A0A0M2V155"/>